<gene>
    <name evidence="9" type="ORF">KYT88_15675</name>
</gene>
<dbReference type="PANTHER" id="PTHR30572">
    <property type="entry name" value="MEMBRANE COMPONENT OF TRANSPORTER-RELATED"/>
    <property type="match status" value="1"/>
</dbReference>
<keyword evidence="10" id="KW-1185">Reference proteome</keyword>
<keyword evidence="2" id="KW-1003">Cell membrane</keyword>
<keyword evidence="4 7" id="KW-1133">Transmembrane helix</keyword>
<dbReference type="RefSeq" id="WP_237583856.1">
    <property type="nucleotide sequence ID" value="NZ_CP083440.1"/>
</dbReference>
<evidence type="ECO:0000256" key="6">
    <source>
        <dbReference type="ARBA" id="ARBA00038076"/>
    </source>
</evidence>
<evidence type="ECO:0000256" key="5">
    <source>
        <dbReference type="ARBA" id="ARBA00023136"/>
    </source>
</evidence>
<sequence length="367" mass="37832">MKYLHRWMAVVREAASSAWTQPVASVVTVIMIAGMCAAVLLTTGRTVGAQQSVLDSIDAEGTRSIVVRAQPEAELDASVLTRLSGIHGIQWAGGFGPAIDATNAQIADGNRVPVRLAYGTQLPYLGISGGQLTNSTSLWASPEAIRSFGMEEVAGGVVTSSGESFDIVGTVTPPDYLSFMEPLAIAPQASPSGDLAVLVVVASEPNEVAAVTDAVVSVLAVSDPTKVSISTSESLADLRGLIQGQLGFFSQNLVVLIFSLTATLVAAILYGLVMLRRKDFGRRRALGASRGLIIALLLIQIGLLSAVGGALGSGVASLSMVVSADPLPSFAYFLAVAILATAVGVIAAVVPAIAAARRDPLKELRVP</sequence>
<evidence type="ECO:0000256" key="7">
    <source>
        <dbReference type="SAM" id="Phobius"/>
    </source>
</evidence>
<feature type="transmembrane region" description="Helical" evidence="7">
    <location>
        <begin position="293"/>
        <end position="318"/>
    </location>
</feature>
<evidence type="ECO:0000256" key="4">
    <source>
        <dbReference type="ARBA" id="ARBA00022989"/>
    </source>
</evidence>
<dbReference type="Proteomes" id="UP001649473">
    <property type="component" value="Plasmid pCL-A6099"/>
</dbReference>
<feature type="transmembrane region" description="Helical" evidence="7">
    <location>
        <begin position="330"/>
        <end position="355"/>
    </location>
</feature>
<dbReference type="Pfam" id="PF02687">
    <property type="entry name" value="FtsX"/>
    <property type="match status" value="1"/>
</dbReference>
<dbReference type="InterPro" id="IPR003838">
    <property type="entry name" value="ABC3_permease_C"/>
</dbReference>
<evidence type="ECO:0000256" key="1">
    <source>
        <dbReference type="ARBA" id="ARBA00004651"/>
    </source>
</evidence>
<dbReference type="EMBL" id="CP083440">
    <property type="protein sequence ID" value="UKF26714.1"/>
    <property type="molecule type" value="Genomic_DNA"/>
</dbReference>
<feature type="domain" description="ABC3 transporter permease C-terminal" evidence="8">
    <location>
        <begin position="254"/>
        <end position="360"/>
    </location>
</feature>
<keyword evidence="3 7" id="KW-0812">Transmembrane</keyword>
<keyword evidence="9" id="KW-0449">Lipoprotein</keyword>
<proteinExistence type="inferred from homology"/>
<name>A0ABY3TBL1_9MICO</name>
<comment type="subcellular location">
    <subcellularLocation>
        <location evidence="1">Cell membrane</location>
        <topology evidence="1">Multi-pass membrane protein</topology>
    </subcellularLocation>
</comment>
<accession>A0ABY3TBL1</accession>
<organism evidence="9 10">
    <name type="scientific">Clavibacter seminis</name>
    <dbReference type="NCBI Taxonomy" id="2860285"/>
    <lineage>
        <taxon>Bacteria</taxon>
        <taxon>Bacillati</taxon>
        <taxon>Actinomycetota</taxon>
        <taxon>Actinomycetes</taxon>
        <taxon>Micrococcales</taxon>
        <taxon>Microbacteriaceae</taxon>
        <taxon>Clavibacter</taxon>
    </lineage>
</organism>
<dbReference type="InterPro" id="IPR050250">
    <property type="entry name" value="Macrolide_Exporter_MacB"/>
</dbReference>
<feature type="transmembrane region" description="Helical" evidence="7">
    <location>
        <begin position="21"/>
        <end position="41"/>
    </location>
</feature>
<evidence type="ECO:0000259" key="8">
    <source>
        <dbReference type="Pfam" id="PF02687"/>
    </source>
</evidence>
<evidence type="ECO:0000256" key="3">
    <source>
        <dbReference type="ARBA" id="ARBA00022692"/>
    </source>
</evidence>
<keyword evidence="5 7" id="KW-0472">Membrane</keyword>
<geneLocation type="plasmid" evidence="9 10">
    <name>pCL-A6099</name>
</geneLocation>
<reference evidence="10" key="1">
    <citation type="submission" date="2024-08" db="EMBL/GenBank/DDBJ databases">
        <title>Description of the novel species Clavibacter lycopersicum isolated from tomato seeds.</title>
        <authorList>
            <person name="Arizala E.D."/>
            <person name="Dobhal S."/>
            <person name="Alvarez A."/>
            <person name="Arif M."/>
        </authorList>
    </citation>
    <scope>NUCLEOTIDE SEQUENCE [LARGE SCALE GENOMIC DNA]</scope>
    <source>
        <strain evidence="10">A6099</strain>
        <plasmid evidence="10">pCL-A6099</plasmid>
    </source>
</reference>
<protein>
    <submittedName>
        <fullName evidence="9">Lipoprotein ABC transporter permease</fullName>
    </submittedName>
</protein>
<feature type="transmembrane region" description="Helical" evidence="7">
    <location>
        <begin position="253"/>
        <end position="273"/>
    </location>
</feature>
<keyword evidence="9" id="KW-0614">Plasmid</keyword>
<comment type="similarity">
    <text evidence="6">Belongs to the ABC-4 integral membrane protein family.</text>
</comment>
<evidence type="ECO:0000313" key="10">
    <source>
        <dbReference type="Proteomes" id="UP001649473"/>
    </source>
</evidence>
<evidence type="ECO:0000256" key="2">
    <source>
        <dbReference type="ARBA" id="ARBA00022475"/>
    </source>
</evidence>
<dbReference type="PANTHER" id="PTHR30572:SF4">
    <property type="entry name" value="ABC TRANSPORTER PERMEASE YTRF"/>
    <property type="match status" value="1"/>
</dbReference>
<evidence type="ECO:0000313" key="9">
    <source>
        <dbReference type="EMBL" id="UKF26714.1"/>
    </source>
</evidence>